<dbReference type="Proteomes" id="UP000327013">
    <property type="component" value="Chromosome 2"/>
</dbReference>
<feature type="compositionally biased region" description="Acidic residues" evidence="1">
    <location>
        <begin position="76"/>
        <end position="99"/>
    </location>
</feature>
<dbReference type="AlphaFoldDB" id="A0A5N6QRE3"/>
<dbReference type="PANTHER" id="PTHR34798:SF1">
    <property type="entry name" value="TIC-LIKE PROTEIN"/>
    <property type="match status" value="1"/>
</dbReference>
<feature type="region of interest" description="Disordered" evidence="1">
    <location>
        <begin position="1073"/>
        <end position="1214"/>
    </location>
</feature>
<feature type="compositionally biased region" description="Basic and acidic residues" evidence="1">
    <location>
        <begin position="42"/>
        <end position="61"/>
    </location>
</feature>
<dbReference type="PANTHER" id="PTHR34798">
    <property type="entry name" value="PROTEIN TIME FOR COFFEE"/>
    <property type="match status" value="1"/>
</dbReference>
<feature type="region of interest" description="Disordered" evidence="1">
    <location>
        <begin position="213"/>
        <end position="473"/>
    </location>
</feature>
<feature type="compositionally biased region" description="Low complexity" evidence="1">
    <location>
        <begin position="159"/>
        <end position="171"/>
    </location>
</feature>
<feature type="compositionally biased region" description="Basic and acidic residues" evidence="1">
    <location>
        <begin position="228"/>
        <end position="241"/>
    </location>
</feature>
<name>A0A5N6QRE3_9ROSI</name>
<reference evidence="2 3" key="1">
    <citation type="submission" date="2019-06" db="EMBL/GenBank/DDBJ databases">
        <title>A chromosomal-level reference genome of Carpinus fangiana (Coryloideae, Betulaceae).</title>
        <authorList>
            <person name="Yang X."/>
            <person name="Wang Z."/>
            <person name="Zhang L."/>
            <person name="Hao G."/>
            <person name="Liu J."/>
            <person name="Yang Y."/>
        </authorList>
    </citation>
    <scope>NUCLEOTIDE SEQUENCE [LARGE SCALE GENOMIC DNA]</scope>
    <source>
        <strain evidence="2">Cfa_2016G</strain>
        <tissue evidence="2">Leaf</tissue>
    </source>
</reference>
<feature type="region of interest" description="Disordered" evidence="1">
    <location>
        <begin position="953"/>
        <end position="994"/>
    </location>
</feature>
<feature type="region of interest" description="Disordered" evidence="1">
    <location>
        <begin position="1"/>
        <end position="196"/>
    </location>
</feature>
<feature type="compositionally biased region" description="Polar residues" evidence="1">
    <location>
        <begin position="1095"/>
        <end position="1126"/>
    </location>
</feature>
<dbReference type="OrthoDB" id="784889at2759"/>
<dbReference type="InterPro" id="IPR039317">
    <property type="entry name" value="TIC"/>
</dbReference>
<sequence>MDRSREARRSSSMATTNGLPRRRQRSTSLRDSPEEGQVELQETVRLRDRASKRDRDRELLKSRSKRRRGPNREGGEESTEESVGEEEEEEEDDEEEEFQVSDNHRRNFPPARGSRQWKVADKMIGVPVPRKARSASAKRAHENCVSGNGGVVEEPARPSPEVRSPSSSNVSVRKKMKPREGPPPRTRPSKAYKNFSEEDIEIEIAEVLFGLKKQSQSNKAQESNGNELEPRDTKGFAHDSRPSLSSPQSDPAFGVGAVEKSSIAAKAEKVESEQQPAKMDSCSPRASSHESMESQQEATLKREDSKPSGIGDEKPISAPPCAESDVVFDDLQNSTAGTKADPAVPEAGRSKQEEKFEIDLMALPMAASPDREGNGFTNSISDPKAPVKKEEKVERFVKEVVVEEPEEEKKKEKKRRRREAIGEKRELPKLDLEKPNQDSGSGVRSTNKSQQQQQQWQENQAKASIPKVENTSQSGLTPLPIAASGWPGGLPPLGYMPPYQTVMAIDANTPSTASSQPPPFFLSRPRPKRCTTHHYIARSIQLHQQFSKTNNIWPVPAATAALGGAKTSKLNFMPSAEKVIVANPFQGSFPSVNLNAVQEKGQAGTNFPSHIGKDKGSEAFNLMDTAQRNPLVFQQAPQAVPTGSSMHGPAFMFPMSQHPAAAVANQSGLSKPSNPAKNVSLPSNSATGPPGSSSALPAVTTAMSFSYPNFPPNETPYMAILQNNVYPFPISTPIGTTSALRGSTPAQTMPFLNGSFYSPQMFHSSQLQQQQPQVQACHQNTSTSSGSSSSHKQPRGAQVGGNNLLASASMQLQQPHKQHVLPSNQSRNLEVEITAENPPSVADSQSSHAKESVYRQKNFTVPVQHFRLMPSAGSSGSSGGNHGEKQQQHGLKGAVELFPSPAFAMSFADFNGNKTAFSGNNMVSALNFSSLPQNPVIFQSLPDMAQLGYQVTPAPQAAQQKSHQVSEGKSGGGSSTSNDAKKATSGKPSTTTGQTLVFDINSAQTLSFMPSTGNWPPRYVTSTALMANGPLAGNTSNSQQQQLLQLQVQQHHMLPQQQPAAGTATRSKALTTNNNLSSSSTITKFPNNPPVYSQALIQGNSSVQSSQSKNTGRSPSSLKNMSQQQGRAPPGHNQISFGGDPKSALAPHVQPIVAHNHHSSSTSAAGTPTAGNSRTNATGGKAGASVNTLQSQQTENSSTRAGQKSSPVCGRNVPSILSTCTNHLSELKY</sequence>
<feature type="compositionally biased region" description="Basic and acidic residues" evidence="1">
    <location>
        <begin position="419"/>
        <end position="436"/>
    </location>
</feature>
<feature type="region of interest" description="Disordered" evidence="1">
    <location>
        <begin position="869"/>
        <end position="890"/>
    </location>
</feature>
<evidence type="ECO:0000256" key="1">
    <source>
        <dbReference type="SAM" id="MobiDB-lite"/>
    </source>
</evidence>
<keyword evidence="3" id="KW-1185">Reference proteome</keyword>
<feature type="region of interest" description="Disordered" evidence="1">
    <location>
        <begin position="762"/>
        <end position="801"/>
    </location>
</feature>
<accession>A0A5N6QRE3</accession>
<organism evidence="2 3">
    <name type="scientific">Carpinus fangiana</name>
    <dbReference type="NCBI Taxonomy" id="176857"/>
    <lineage>
        <taxon>Eukaryota</taxon>
        <taxon>Viridiplantae</taxon>
        <taxon>Streptophyta</taxon>
        <taxon>Embryophyta</taxon>
        <taxon>Tracheophyta</taxon>
        <taxon>Spermatophyta</taxon>
        <taxon>Magnoliopsida</taxon>
        <taxon>eudicotyledons</taxon>
        <taxon>Gunneridae</taxon>
        <taxon>Pentapetalae</taxon>
        <taxon>rosids</taxon>
        <taxon>fabids</taxon>
        <taxon>Fagales</taxon>
        <taxon>Betulaceae</taxon>
        <taxon>Carpinus</taxon>
    </lineage>
</organism>
<feature type="compositionally biased region" description="Low complexity" evidence="1">
    <location>
        <begin position="450"/>
        <end position="460"/>
    </location>
</feature>
<feature type="compositionally biased region" description="Low complexity" evidence="1">
    <location>
        <begin position="766"/>
        <end position="790"/>
    </location>
</feature>
<feature type="compositionally biased region" description="Basic and acidic residues" evidence="1">
    <location>
        <begin position="385"/>
        <end position="401"/>
    </location>
</feature>
<proteinExistence type="predicted"/>
<evidence type="ECO:0008006" key="4">
    <source>
        <dbReference type="Google" id="ProtNLM"/>
    </source>
</evidence>
<protein>
    <recommendedName>
        <fullName evidence="4">Protein TIME FOR COFFEE</fullName>
    </recommendedName>
</protein>
<gene>
    <name evidence="2" type="ORF">FH972_006148</name>
</gene>
<feature type="compositionally biased region" description="Polar residues" evidence="1">
    <location>
        <begin position="1185"/>
        <end position="1206"/>
    </location>
</feature>
<feature type="compositionally biased region" description="Polar residues" evidence="1">
    <location>
        <begin position="437"/>
        <end position="449"/>
    </location>
</feature>
<feature type="compositionally biased region" description="Low complexity" evidence="1">
    <location>
        <begin position="1159"/>
        <end position="1173"/>
    </location>
</feature>
<feature type="compositionally biased region" description="Polar residues" evidence="1">
    <location>
        <begin position="213"/>
        <end position="226"/>
    </location>
</feature>
<evidence type="ECO:0000313" key="2">
    <source>
        <dbReference type="EMBL" id="KAE8009727.1"/>
    </source>
</evidence>
<evidence type="ECO:0000313" key="3">
    <source>
        <dbReference type="Proteomes" id="UP000327013"/>
    </source>
</evidence>
<feature type="compositionally biased region" description="Polar residues" evidence="1">
    <location>
        <begin position="664"/>
        <end position="694"/>
    </location>
</feature>
<dbReference type="GO" id="GO:0042752">
    <property type="term" value="P:regulation of circadian rhythm"/>
    <property type="evidence" value="ECO:0007669"/>
    <property type="project" value="InterPro"/>
</dbReference>
<dbReference type="GO" id="GO:0005634">
    <property type="term" value="C:nucleus"/>
    <property type="evidence" value="ECO:0007669"/>
    <property type="project" value="TreeGrafter"/>
</dbReference>
<feature type="compositionally biased region" description="Basic and acidic residues" evidence="1">
    <location>
        <begin position="348"/>
        <end position="358"/>
    </location>
</feature>
<feature type="region of interest" description="Disordered" evidence="1">
    <location>
        <begin position="662"/>
        <end position="694"/>
    </location>
</feature>
<dbReference type="EMBL" id="CM017322">
    <property type="protein sequence ID" value="KAE8009727.1"/>
    <property type="molecule type" value="Genomic_DNA"/>
</dbReference>
<feature type="compositionally biased region" description="Basic and acidic residues" evidence="1">
    <location>
        <begin position="299"/>
        <end position="315"/>
    </location>
</feature>